<protein>
    <recommendedName>
        <fullName evidence="4">ATPase</fullName>
    </recommendedName>
</protein>
<dbReference type="RefSeq" id="WP_085126410.1">
    <property type="nucleotide sequence ID" value="NZ_FWZX01000040.1"/>
</dbReference>
<name>A0A1Y6CUW1_9PROT</name>
<evidence type="ECO:0000313" key="2">
    <source>
        <dbReference type="EMBL" id="SMF79848.1"/>
    </source>
</evidence>
<gene>
    <name evidence="2" type="ORF">SAMN05428998_14047</name>
</gene>
<dbReference type="AlphaFoldDB" id="A0A1Y6CUW1"/>
<sequence>MTASRQQGAQPAGRRIAGHAQDDHIADPYQRQRKLHEPTACPDCGAIFHQGRWQWGDTPEGAESEACPACRRIADDLPAGIVTLAGAYVAGHRDEILGLARRQEELEKPEHPLNRIMRVKEEAGAIEIATTDIHLPRRIGEALHHAFGGELALDYEPDGYFLRARWSRD</sequence>
<dbReference type="NCBIfam" id="NF040826">
    <property type="entry name" value="lxa_BCAM0308"/>
    <property type="match status" value="1"/>
</dbReference>
<dbReference type="InterPro" id="IPR047706">
    <property type="entry name" value="BCAM0308-like"/>
</dbReference>
<feature type="region of interest" description="Disordered" evidence="1">
    <location>
        <begin position="1"/>
        <end position="34"/>
    </location>
</feature>
<dbReference type="STRING" id="560819.SAMN05428998_14047"/>
<reference evidence="2 3" key="1">
    <citation type="submission" date="2017-04" db="EMBL/GenBank/DDBJ databases">
        <authorList>
            <person name="Afonso C.L."/>
            <person name="Miller P.J."/>
            <person name="Scott M.A."/>
            <person name="Spackman E."/>
            <person name="Goraichik I."/>
            <person name="Dimitrov K.M."/>
            <person name="Suarez D.L."/>
            <person name="Swayne D.E."/>
        </authorList>
    </citation>
    <scope>NUCLEOTIDE SEQUENCE [LARGE SCALE GENOMIC DNA]</scope>
    <source>
        <strain evidence="2 3">USBA 355</strain>
    </source>
</reference>
<dbReference type="EMBL" id="FWZX01000040">
    <property type="protein sequence ID" value="SMF79848.1"/>
    <property type="molecule type" value="Genomic_DNA"/>
</dbReference>
<evidence type="ECO:0000256" key="1">
    <source>
        <dbReference type="SAM" id="MobiDB-lite"/>
    </source>
</evidence>
<keyword evidence="3" id="KW-1185">Reference proteome</keyword>
<evidence type="ECO:0008006" key="4">
    <source>
        <dbReference type="Google" id="ProtNLM"/>
    </source>
</evidence>
<organism evidence="2 3">
    <name type="scientific">Tistlia consotensis USBA 355</name>
    <dbReference type="NCBI Taxonomy" id="560819"/>
    <lineage>
        <taxon>Bacteria</taxon>
        <taxon>Pseudomonadati</taxon>
        <taxon>Pseudomonadota</taxon>
        <taxon>Alphaproteobacteria</taxon>
        <taxon>Rhodospirillales</taxon>
        <taxon>Rhodovibrionaceae</taxon>
        <taxon>Tistlia</taxon>
    </lineage>
</organism>
<dbReference type="Proteomes" id="UP000192917">
    <property type="component" value="Unassembled WGS sequence"/>
</dbReference>
<proteinExistence type="predicted"/>
<accession>A0A1Y6CUW1</accession>
<evidence type="ECO:0000313" key="3">
    <source>
        <dbReference type="Proteomes" id="UP000192917"/>
    </source>
</evidence>